<dbReference type="PANTHER" id="PTHR34220">
    <property type="entry name" value="SENSOR HISTIDINE KINASE YPDA"/>
    <property type="match status" value="1"/>
</dbReference>
<dbReference type="Proteomes" id="UP001153404">
    <property type="component" value="Unassembled WGS sequence"/>
</dbReference>
<proteinExistence type="predicted"/>
<comment type="caution">
    <text evidence="2">The sequence shown here is derived from an EMBL/GenBank/DDBJ whole genome shotgun (WGS) entry which is preliminary data.</text>
</comment>
<protein>
    <submittedName>
        <fullName evidence="2">ATP-binding protein</fullName>
    </submittedName>
</protein>
<organism evidence="2 3">
    <name type="scientific">Cohnella rhizosphaerae</name>
    <dbReference type="NCBI Taxonomy" id="1457232"/>
    <lineage>
        <taxon>Bacteria</taxon>
        <taxon>Bacillati</taxon>
        <taxon>Bacillota</taxon>
        <taxon>Bacilli</taxon>
        <taxon>Bacillales</taxon>
        <taxon>Paenibacillaceae</taxon>
        <taxon>Cohnella</taxon>
    </lineage>
</organism>
<dbReference type="SUPFAM" id="SSF55874">
    <property type="entry name" value="ATPase domain of HSP90 chaperone/DNA topoisomerase II/histidine kinase"/>
    <property type="match status" value="1"/>
</dbReference>
<evidence type="ECO:0000313" key="3">
    <source>
        <dbReference type="Proteomes" id="UP001153404"/>
    </source>
</evidence>
<dbReference type="AlphaFoldDB" id="A0A9X4QS88"/>
<dbReference type="Pfam" id="PF02518">
    <property type="entry name" value="HATPase_c"/>
    <property type="match status" value="1"/>
</dbReference>
<evidence type="ECO:0000259" key="1">
    <source>
        <dbReference type="Pfam" id="PF02518"/>
    </source>
</evidence>
<dbReference type="InterPro" id="IPR003594">
    <property type="entry name" value="HATPase_dom"/>
</dbReference>
<dbReference type="RefSeq" id="WP_277531355.1">
    <property type="nucleotide sequence ID" value="NZ_JAPDIA010000003.1"/>
</dbReference>
<accession>A0A9X4QS88</accession>
<keyword evidence="2" id="KW-0067">ATP-binding</keyword>
<dbReference type="Gene3D" id="3.30.565.10">
    <property type="entry name" value="Histidine kinase-like ATPase, C-terminal domain"/>
    <property type="match status" value="1"/>
</dbReference>
<name>A0A9X4QS88_9BACL</name>
<dbReference type="GO" id="GO:0005524">
    <property type="term" value="F:ATP binding"/>
    <property type="evidence" value="ECO:0007669"/>
    <property type="project" value="UniProtKB-KW"/>
</dbReference>
<gene>
    <name evidence="2" type="ORF">OMP40_11225</name>
</gene>
<dbReference type="InterPro" id="IPR050640">
    <property type="entry name" value="Bact_2-comp_sensor_kinase"/>
</dbReference>
<evidence type="ECO:0000313" key="2">
    <source>
        <dbReference type="EMBL" id="MDG0809846.1"/>
    </source>
</evidence>
<keyword evidence="2" id="KW-0547">Nucleotide-binding</keyword>
<dbReference type="InterPro" id="IPR036890">
    <property type="entry name" value="HATPase_C_sf"/>
</dbReference>
<dbReference type="PANTHER" id="PTHR34220:SF7">
    <property type="entry name" value="SENSOR HISTIDINE KINASE YPDA"/>
    <property type="match status" value="1"/>
</dbReference>
<feature type="domain" description="Histidine kinase/HSP90-like ATPase" evidence="1">
    <location>
        <begin position="2"/>
        <end position="104"/>
    </location>
</feature>
<reference evidence="2" key="1">
    <citation type="submission" date="2022-10" db="EMBL/GenBank/DDBJ databases">
        <title>Comparative genomic analysis of Cohnella hashimotonis sp. nov., isolated from the International Space Station.</title>
        <authorList>
            <person name="Simpson A."/>
            <person name="Venkateswaran K."/>
        </authorList>
    </citation>
    <scope>NUCLEOTIDE SEQUENCE</scope>
    <source>
        <strain evidence="2">DSM 28161</strain>
    </source>
</reference>
<sequence length="114" mass="12508">MENSIKHGFPANGSLHIVLTTSLASERSVLISIKDNGPGIEKTGLASLNRRFRESDYAPADDQTRESIGLGNINERLKLFYGENYAIRLNSLEGEYAETIVTIPCGNGEDDNHV</sequence>
<dbReference type="EMBL" id="JAPDIA010000003">
    <property type="protein sequence ID" value="MDG0809846.1"/>
    <property type="molecule type" value="Genomic_DNA"/>
</dbReference>
<keyword evidence="3" id="KW-1185">Reference proteome</keyword>